<evidence type="ECO:0000313" key="3">
    <source>
        <dbReference type="EMBL" id="KAF0691363.1"/>
    </source>
</evidence>
<keyword evidence="1" id="KW-0539">Nucleus</keyword>
<dbReference type="EMBL" id="VUJU01015988">
    <property type="protein sequence ID" value="KAF0691363.1"/>
    <property type="molecule type" value="Genomic_DNA"/>
</dbReference>
<dbReference type="GO" id="GO:0003677">
    <property type="term" value="F:DNA binding"/>
    <property type="evidence" value="ECO:0007669"/>
    <property type="project" value="InterPro"/>
</dbReference>
<feature type="non-terminal residue" evidence="3">
    <location>
        <position position="1"/>
    </location>
</feature>
<name>A0A6G0VJW7_APHCR</name>
<evidence type="ECO:0000259" key="2">
    <source>
        <dbReference type="PROSITE" id="PS51031"/>
    </source>
</evidence>
<accession>A0A6G0VJW7</accession>
<comment type="subcellular location">
    <subcellularLocation>
        <location evidence="1">Nucleus</location>
    </subcellularLocation>
</comment>
<dbReference type="PANTHER" id="PTHR12243:SF67">
    <property type="entry name" value="COREPRESSOR OF PANGOLIN, ISOFORM A-RELATED"/>
    <property type="match status" value="1"/>
</dbReference>
<gene>
    <name evidence="3" type="ORF">FWK35_00035202</name>
</gene>
<dbReference type="AlphaFoldDB" id="A0A6G0VJW7"/>
<feature type="domain" description="BESS" evidence="2">
    <location>
        <begin position="157"/>
        <end position="196"/>
    </location>
</feature>
<dbReference type="OrthoDB" id="6628836at2759"/>
<proteinExistence type="predicted"/>
<comment type="caution">
    <text evidence="3">The sequence shown here is derived from an EMBL/GenBank/DDBJ whole genome shotgun (WGS) entry which is preliminary data.</text>
</comment>
<dbReference type="GO" id="GO:0005634">
    <property type="term" value="C:nucleus"/>
    <property type="evidence" value="ECO:0007669"/>
    <property type="project" value="UniProtKB-SubCell"/>
</dbReference>
<dbReference type="Proteomes" id="UP000478052">
    <property type="component" value="Unassembled WGS sequence"/>
</dbReference>
<dbReference type="InterPro" id="IPR039353">
    <property type="entry name" value="TF_Adf1"/>
</dbReference>
<dbReference type="PANTHER" id="PTHR12243">
    <property type="entry name" value="MADF DOMAIN TRANSCRIPTION FACTOR"/>
    <property type="match status" value="1"/>
</dbReference>
<dbReference type="Pfam" id="PF10545">
    <property type="entry name" value="MADF_DNA_bdg"/>
    <property type="match status" value="1"/>
</dbReference>
<organism evidence="3 4">
    <name type="scientific">Aphis craccivora</name>
    <name type="common">Cowpea aphid</name>
    <dbReference type="NCBI Taxonomy" id="307492"/>
    <lineage>
        <taxon>Eukaryota</taxon>
        <taxon>Metazoa</taxon>
        <taxon>Ecdysozoa</taxon>
        <taxon>Arthropoda</taxon>
        <taxon>Hexapoda</taxon>
        <taxon>Insecta</taxon>
        <taxon>Pterygota</taxon>
        <taxon>Neoptera</taxon>
        <taxon>Paraneoptera</taxon>
        <taxon>Hemiptera</taxon>
        <taxon>Sternorrhyncha</taxon>
        <taxon>Aphidomorpha</taxon>
        <taxon>Aphidoidea</taxon>
        <taxon>Aphididae</taxon>
        <taxon>Aphidini</taxon>
        <taxon>Aphis</taxon>
        <taxon>Aphis</taxon>
    </lineage>
</organism>
<evidence type="ECO:0000256" key="1">
    <source>
        <dbReference type="PROSITE-ProRule" id="PRU00371"/>
    </source>
</evidence>
<reference evidence="3 4" key="1">
    <citation type="submission" date="2019-08" db="EMBL/GenBank/DDBJ databases">
        <title>Whole genome of Aphis craccivora.</title>
        <authorList>
            <person name="Voronova N.V."/>
            <person name="Shulinski R.S."/>
            <person name="Bandarenka Y.V."/>
            <person name="Zhorov D.G."/>
            <person name="Warner D."/>
        </authorList>
    </citation>
    <scope>NUCLEOTIDE SEQUENCE [LARGE SCALE GENOMIC DNA]</scope>
    <source>
        <strain evidence="3">180601</strain>
        <tissue evidence="3">Whole Body</tissue>
    </source>
</reference>
<sequence length="257" mass="29614">KKYLNFIVEDIKKRWKNIRDTYMKLRKKLPTGSASLERNKWPLMPYLSFLNMVEYERNSITNIAPPAEVEQLNTSNALENIDDSFNDQNEKTYEITNTDKEDHILSESSSPIPEGKKRSRNDKMSMIIAKRSKERNELLSKIEAQNNLLVSQISQEEDDVDIFFKSIAMTIKKLPRQAINEAKIKTLTLVNQLENNYSVIPNNTLPQNASFYRPTADYINSSPINTYTSQSSSLSGSYEVPSNSRGFMPINYDSDDY</sequence>
<protein>
    <submittedName>
        <fullName evidence="3">Transcription factor Adf-1-like</fullName>
    </submittedName>
</protein>
<dbReference type="InterPro" id="IPR004210">
    <property type="entry name" value="BESS_motif"/>
</dbReference>
<keyword evidence="4" id="KW-1185">Reference proteome</keyword>
<evidence type="ECO:0000313" key="4">
    <source>
        <dbReference type="Proteomes" id="UP000478052"/>
    </source>
</evidence>
<dbReference type="InterPro" id="IPR006578">
    <property type="entry name" value="MADF-dom"/>
</dbReference>
<dbReference type="PROSITE" id="PS51031">
    <property type="entry name" value="BESS"/>
    <property type="match status" value="1"/>
</dbReference>